<accession>A0ABS5CN31</accession>
<keyword evidence="3" id="KW-1185">Reference proteome</keyword>
<proteinExistence type="predicted"/>
<dbReference type="Proteomes" id="UP000673394">
    <property type="component" value="Unassembled WGS sequence"/>
</dbReference>
<name>A0ABS5CN31_9BACL</name>
<feature type="chain" id="PRO_5045324067" evidence="1">
    <location>
        <begin position="31"/>
        <end position="277"/>
    </location>
</feature>
<organism evidence="2 3">
    <name type="scientific">Paenibacillus lignilyticus</name>
    <dbReference type="NCBI Taxonomy" id="1172615"/>
    <lineage>
        <taxon>Bacteria</taxon>
        <taxon>Bacillati</taxon>
        <taxon>Bacillota</taxon>
        <taxon>Bacilli</taxon>
        <taxon>Bacillales</taxon>
        <taxon>Paenibacillaceae</taxon>
        <taxon>Paenibacillus</taxon>
    </lineage>
</organism>
<protein>
    <submittedName>
        <fullName evidence="2">Uncharacterized protein</fullName>
    </submittedName>
</protein>
<evidence type="ECO:0000313" key="3">
    <source>
        <dbReference type="Proteomes" id="UP000673394"/>
    </source>
</evidence>
<dbReference type="RefSeq" id="WP_210664366.1">
    <property type="nucleotide sequence ID" value="NZ_JAGKSP010000036.1"/>
</dbReference>
<evidence type="ECO:0000256" key="1">
    <source>
        <dbReference type="SAM" id="SignalP"/>
    </source>
</evidence>
<dbReference type="EMBL" id="JAGKSP010000036">
    <property type="protein sequence ID" value="MBP3967263.1"/>
    <property type="molecule type" value="Genomic_DNA"/>
</dbReference>
<feature type="signal peptide" evidence="1">
    <location>
        <begin position="1"/>
        <end position="30"/>
    </location>
</feature>
<sequence length="277" mass="30369">MLHSMMRKPISAVLLALLALLLSMPASVSASSVKLTESAQSKLSKQISEAGSYAMKQNLTAQLLSLTTLQQKEDSLDTAIASLHYYNGNAMTAIRARISQIDAAKISKLTQDVAQTKERYKPLFAMYTSLNTQIKDAKFLRLKQLAALLQIQADLLKPSTQLARTEIRIKEELLKSAKASTAATIKHLRAKLAETDPLRSQITSVQAVIAGTKKNISPVVKTLNETIKANSHEGTLQSLTTLVSISRTIVEQKQRVSVFETRISEIIRATNAEIPTK</sequence>
<evidence type="ECO:0000313" key="2">
    <source>
        <dbReference type="EMBL" id="MBP3967263.1"/>
    </source>
</evidence>
<comment type="caution">
    <text evidence="2">The sequence shown here is derived from an EMBL/GenBank/DDBJ whole genome shotgun (WGS) entry which is preliminary data.</text>
</comment>
<keyword evidence="1" id="KW-0732">Signal</keyword>
<reference evidence="2 3" key="1">
    <citation type="submission" date="2021-04" db="EMBL/GenBank/DDBJ databases">
        <title>Paenibacillus sp. DLE-14 whole genome sequence.</title>
        <authorList>
            <person name="Ham Y.J."/>
        </authorList>
    </citation>
    <scope>NUCLEOTIDE SEQUENCE [LARGE SCALE GENOMIC DNA]</scope>
    <source>
        <strain evidence="2 3">DLE-14</strain>
    </source>
</reference>
<gene>
    <name evidence="2" type="ORF">I8J30_31795</name>
</gene>